<evidence type="ECO:0000256" key="3">
    <source>
        <dbReference type="SAM" id="MobiDB-lite"/>
    </source>
</evidence>
<dbReference type="PANTHER" id="PTHR12585">
    <property type="entry name" value="SCC1 / RAD21 FAMILY MEMBER"/>
    <property type="match status" value="1"/>
</dbReference>
<feature type="region of interest" description="Disordered" evidence="3">
    <location>
        <begin position="438"/>
        <end position="518"/>
    </location>
</feature>
<dbReference type="InterPro" id="IPR039781">
    <property type="entry name" value="Rad21/Rec8-like"/>
</dbReference>
<sequence>MFYTHLFTSTRGPLAKIWLAAHWERKLTKAQVSECNLETVIEDIIPKMKIGLRTSGHLLIGVVRIYARKAKYLLADCSEALIKVKNAFRPGQTDLAVEELEAERKAITLIEDFTAFEDFAAFDAQLPELSDIESVEHFSMNQSRTEEITLKEDFRSEFLTLVDFGKNHPGLLDMSLQSLSHQGDAFGDEDRGCDLLGRSFSVNRSSCSPSSSCSLQLIYFLTNPSDEAVLTDFITAEAQREKPTTPALSHSQVLLEFFVVLDACSDRLFPGAPQAQRETPALGETAREHGFALEPVPITPNLEKKRGKRKRKLLVDLNKELSDADIREQISHSSDLVVAMDLAPPTLQLMLWKENGGAHRLFARPCSCVIAPQVIELFSICGKPGVSAEVEVMRRDRRDEEEMHVSFSNTRVPVKQQSLHLQQDAPYEDVLVTPDAQQQLHLQRPRLPAPPSPLPPPAPGGGPRHAGEAKPEGALPAPPPVEDAGVEPEDPPPQRKEQTPTACYTQLPQIKLLEEKNK</sequence>
<dbReference type="InParanoid" id="H3D4M7"/>
<feature type="region of interest" description="Disordered" evidence="3">
    <location>
        <begin position="399"/>
        <end position="419"/>
    </location>
</feature>
<feature type="compositionally biased region" description="Polar residues" evidence="3">
    <location>
        <begin position="499"/>
        <end position="508"/>
    </location>
</feature>
<dbReference type="STRING" id="99883.ENSTNIP00000015465"/>
<reference evidence="6" key="1">
    <citation type="journal article" date="2004" name="Nature">
        <title>Genome duplication in the teleost fish Tetraodon nigroviridis reveals the early vertebrate proto-karyotype.</title>
        <authorList>
            <person name="Jaillon O."/>
            <person name="Aury J.-M."/>
            <person name="Brunet F."/>
            <person name="Petit J.-L."/>
            <person name="Stange-Thomann N."/>
            <person name="Mauceli E."/>
            <person name="Bouneau L."/>
            <person name="Fischer C."/>
            <person name="Ozouf-Costaz C."/>
            <person name="Bernot A."/>
            <person name="Nicaud S."/>
            <person name="Jaffe D."/>
            <person name="Fisher S."/>
            <person name="Lutfalla G."/>
            <person name="Dossat C."/>
            <person name="Segurens B."/>
            <person name="Dasilva C."/>
            <person name="Salanoubat M."/>
            <person name="Levy M."/>
            <person name="Boudet N."/>
            <person name="Castellano S."/>
            <person name="Anthouard V."/>
            <person name="Jubin C."/>
            <person name="Castelli V."/>
            <person name="Katinka M."/>
            <person name="Vacherie B."/>
            <person name="Biemont C."/>
            <person name="Skalli Z."/>
            <person name="Cattolico L."/>
            <person name="Poulain J."/>
            <person name="De Berardinis V."/>
            <person name="Cruaud C."/>
            <person name="Duprat S."/>
            <person name="Brottier P."/>
            <person name="Coutanceau J.-P."/>
            <person name="Gouzy J."/>
            <person name="Parra G."/>
            <person name="Lardier G."/>
            <person name="Chapple C."/>
            <person name="McKernan K.J."/>
            <person name="McEwan P."/>
            <person name="Bosak S."/>
            <person name="Kellis M."/>
            <person name="Volff J.-N."/>
            <person name="Guigo R."/>
            <person name="Zody M.C."/>
            <person name="Mesirov J."/>
            <person name="Lindblad-Toh K."/>
            <person name="Birren B."/>
            <person name="Nusbaum C."/>
            <person name="Kahn D."/>
            <person name="Robinson-Rechavi M."/>
            <person name="Laudet V."/>
            <person name="Schachter V."/>
            <person name="Quetier F."/>
            <person name="Saurin W."/>
            <person name="Scarpelli C."/>
            <person name="Wincker P."/>
            <person name="Lander E.S."/>
            <person name="Weissenbach J."/>
            <person name="Roest Crollius H."/>
        </authorList>
    </citation>
    <scope>NUCLEOTIDE SEQUENCE [LARGE SCALE GENOMIC DNA]</scope>
</reference>
<evidence type="ECO:0000259" key="4">
    <source>
        <dbReference type="Pfam" id="PF04825"/>
    </source>
</evidence>
<keyword evidence="2" id="KW-0539">Nucleus</keyword>
<comment type="subcellular location">
    <subcellularLocation>
        <location evidence="1">Nucleus</location>
    </subcellularLocation>
</comment>
<dbReference type="GO" id="GO:0005634">
    <property type="term" value="C:nucleus"/>
    <property type="evidence" value="ECO:0007669"/>
    <property type="project" value="UniProtKB-SubCell"/>
</dbReference>
<feature type="compositionally biased region" description="Pro residues" evidence="3">
    <location>
        <begin position="447"/>
        <end position="460"/>
    </location>
</feature>
<protein>
    <submittedName>
        <fullName evidence="5">RAD21 cohesin complex component like 1</fullName>
    </submittedName>
</protein>
<reference evidence="5" key="3">
    <citation type="submission" date="2025-09" db="UniProtKB">
        <authorList>
            <consortium name="Ensembl"/>
        </authorList>
    </citation>
    <scope>IDENTIFICATION</scope>
</reference>
<keyword evidence="6" id="KW-1185">Reference proteome</keyword>
<organism evidence="5 6">
    <name type="scientific">Tetraodon nigroviridis</name>
    <name type="common">Spotted green pufferfish</name>
    <name type="synonym">Chelonodon nigroviridis</name>
    <dbReference type="NCBI Taxonomy" id="99883"/>
    <lineage>
        <taxon>Eukaryota</taxon>
        <taxon>Metazoa</taxon>
        <taxon>Chordata</taxon>
        <taxon>Craniata</taxon>
        <taxon>Vertebrata</taxon>
        <taxon>Euteleostomi</taxon>
        <taxon>Actinopterygii</taxon>
        <taxon>Neopterygii</taxon>
        <taxon>Teleostei</taxon>
        <taxon>Neoteleostei</taxon>
        <taxon>Acanthomorphata</taxon>
        <taxon>Eupercaria</taxon>
        <taxon>Tetraodontiformes</taxon>
        <taxon>Tetradontoidea</taxon>
        <taxon>Tetraodontidae</taxon>
        <taxon>Tetraodon</taxon>
    </lineage>
</organism>
<dbReference type="GO" id="GO:0003682">
    <property type="term" value="F:chromatin binding"/>
    <property type="evidence" value="ECO:0007669"/>
    <property type="project" value="TreeGrafter"/>
</dbReference>
<dbReference type="InterPro" id="IPR049589">
    <property type="entry name" value="NXP1_M-like"/>
</dbReference>
<accession>H3D4M7</accession>
<dbReference type="PANTHER" id="PTHR12585:SF54">
    <property type="entry name" value="RAD21 COHESIN COMPLEX COMPONENT LIKE 1 ISOFORM X1"/>
    <property type="match status" value="1"/>
</dbReference>
<dbReference type="Pfam" id="PF04825">
    <property type="entry name" value="Rad21_Rec8_N"/>
    <property type="match status" value="1"/>
</dbReference>
<feature type="compositionally biased region" description="Polar residues" evidence="3">
    <location>
        <begin position="406"/>
        <end position="419"/>
    </location>
</feature>
<evidence type="ECO:0000313" key="6">
    <source>
        <dbReference type="Proteomes" id="UP000007303"/>
    </source>
</evidence>
<dbReference type="HOGENOM" id="CLU_015775_1_2_1"/>
<dbReference type="GeneTree" id="ENSGT00940000154655"/>
<name>H3D4M7_TETNG</name>
<dbReference type="OMA" id="QLMLWKE"/>
<evidence type="ECO:0000313" key="5">
    <source>
        <dbReference type="Ensembl" id="ENSTNIP00000015465.1"/>
    </source>
</evidence>
<evidence type="ECO:0000256" key="2">
    <source>
        <dbReference type="ARBA" id="ARBA00023242"/>
    </source>
</evidence>
<dbReference type="Proteomes" id="UP000007303">
    <property type="component" value="Unassembled WGS sequence"/>
</dbReference>
<dbReference type="GO" id="GO:0007062">
    <property type="term" value="P:sister chromatid cohesion"/>
    <property type="evidence" value="ECO:0007669"/>
    <property type="project" value="InterPro"/>
</dbReference>
<dbReference type="GO" id="GO:1990414">
    <property type="term" value="P:replication-born double-strand break repair via sister chromatid exchange"/>
    <property type="evidence" value="ECO:0007669"/>
    <property type="project" value="TreeGrafter"/>
</dbReference>
<dbReference type="InterPro" id="IPR006910">
    <property type="entry name" value="Rad21_Rec8_N"/>
</dbReference>
<evidence type="ECO:0000256" key="1">
    <source>
        <dbReference type="ARBA" id="ARBA00004123"/>
    </source>
</evidence>
<feature type="domain" description="Rad21/Rec8-like protein N-terminal" evidence="4">
    <location>
        <begin position="1"/>
        <end position="99"/>
    </location>
</feature>
<dbReference type="GO" id="GO:0008278">
    <property type="term" value="C:cohesin complex"/>
    <property type="evidence" value="ECO:0007669"/>
    <property type="project" value="InterPro"/>
</dbReference>
<dbReference type="AlphaFoldDB" id="H3D4M7"/>
<dbReference type="CDD" id="cd21792">
    <property type="entry name" value="Rad21_Rec8_M_NXP1-like"/>
    <property type="match status" value="1"/>
</dbReference>
<dbReference type="Ensembl" id="ENSTNIT00000015671.1">
    <property type="protein sequence ID" value="ENSTNIP00000015465.1"/>
    <property type="gene ID" value="ENSTNIG00000012495.1"/>
</dbReference>
<proteinExistence type="predicted"/>
<reference evidence="5" key="2">
    <citation type="submission" date="2025-08" db="UniProtKB">
        <authorList>
            <consortium name="Ensembl"/>
        </authorList>
    </citation>
    <scope>IDENTIFICATION</scope>
</reference>